<feature type="transmembrane region" description="Helical" evidence="1">
    <location>
        <begin position="34"/>
        <end position="55"/>
    </location>
</feature>
<sequence>MKKLLGMLLFLAVSLLIMVILYKNGLFAGINGSALLGIFLTVASLLLVLFIWFAFDNSTRRGLFFILNKKNYLQTMAIIRKERLTNISYNGSESGYGGYRQRQYKIDYQDKQGNRHEKIYTTGMAKSKFATLLHWKVGTSLRVVYSPKKPSRVFIDKAYDQKQVKRKMSEDKKKF</sequence>
<dbReference type="HOGENOM" id="CLU_1530279_0_0_9"/>
<keyword evidence="1" id="KW-0812">Transmembrane</keyword>
<evidence type="ECO:0000313" key="2">
    <source>
        <dbReference type="EMBL" id="EOT28885.1"/>
    </source>
</evidence>
<reference evidence="2 3" key="1">
    <citation type="submission" date="2013-03" db="EMBL/GenBank/DDBJ databases">
        <title>The Genome Sequence of Enterococcus saccharolyticus ATCC_43076 (Illumina only assembly).</title>
        <authorList>
            <consortium name="The Broad Institute Genomics Platform"/>
            <consortium name="The Broad Institute Genome Sequencing Center for Infectious Disease"/>
            <person name="Earl A."/>
            <person name="Russ C."/>
            <person name="Gilmore M."/>
            <person name="Surin D."/>
            <person name="Walker B."/>
            <person name="Young S."/>
            <person name="Zeng Q."/>
            <person name="Gargeya S."/>
            <person name="Fitzgerald M."/>
            <person name="Haas B."/>
            <person name="Abouelleil A."/>
            <person name="Allen A.W."/>
            <person name="Alvarado L."/>
            <person name="Arachchi H.M."/>
            <person name="Berlin A.M."/>
            <person name="Chapman S.B."/>
            <person name="Gainer-Dewar J."/>
            <person name="Goldberg J."/>
            <person name="Griggs A."/>
            <person name="Gujja S."/>
            <person name="Hansen M."/>
            <person name="Howarth C."/>
            <person name="Imamovic A."/>
            <person name="Ireland A."/>
            <person name="Larimer J."/>
            <person name="McCowan C."/>
            <person name="Murphy C."/>
            <person name="Pearson M."/>
            <person name="Poon T.W."/>
            <person name="Priest M."/>
            <person name="Roberts A."/>
            <person name="Saif S."/>
            <person name="Shea T."/>
            <person name="Sisk P."/>
            <person name="Sykes S."/>
            <person name="Wortman J."/>
            <person name="Nusbaum C."/>
            <person name="Birren B."/>
        </authorList>
    </citation>
    <scope>NUCLEOTIDE SEQUENCE [LARGE SCALE GENOMIC DNA]</scope>
    <source>
        <strain evidence="2 3">ATCC 43076</strain>
    </source>
</reference>
<dbReference type="RefSeq" id="WP_016175202.1">
    <property type="nucleotide sequence ID" value="NZ_KE136389.1"/>
</dbReference>
<gene>
    <name evidence="2" type="ORF">OMQ_01407</name>
</gene>
<dbReference type="Proteomes" id="UP000014136">
    <property type="component" value="Unassembled WGS sequence"/>
</dbReference>
<keyword evidence="1" id="KW-1133">Transmembrane helix</keyword>
<dbReference type="STRING" id="41997.RV16_GL001654"/>
<evidence type="ECO:0000313" key="3">
    <source>
        <dbReference type="Proteomes" id="UP000014136"/>
    </source>
</evidence>
<feature type="transmembrane region" description="Helical" evidence="1">
    <location>
        <begin position="5"/>
        <end position="22"/>
    </location>
</feature>
<keyword evidence="3" id="KW-1185">Reference proteome</keyword>
<dbReference type="EMBL" id="AHYT01000005">
    <property type="protein sequence ID" value="EOT28885.1"/>
    <property type="molecule type" value="Genomic_DNA"/>
</dbReference>
<accession>S0JK60</accession>
<evidence type="ECO:0000256" key="1">
    <source>
        <dbReference type="SAM" id="Phobius"/>
    </source>
</evidence>
<dbReference type="PATRIC" id="fig|1139996.3.peg.1388"/>
<name>S0JK60_9ENTE</name>
<keyword evidence="1" id="KW-0472">Membrane</keyword>
<dbReference type="AlphaFoldDB" id="S0JK60"/>
<proteinExistence type="predicted"/>
<organism evidence="2 3">
    <name type="scientific">Enterococcus saccharolyticus subsp. saccharolyticus ATCC 43076</name>
    <dbReference type="NCBI Taxonomy" id="1139996"/>
    <lineage>
        <taxon>Bacteria</taxon>
        <taxon>Bacillati</taxon>
        <taxon>Bacillota</taxon>
        <taxon>Bacilli</taxon>
        <taxon>Lactobacillales</taxon>
        <taxon>Enterococcaceae</taxon>
        <taxon>Enterococcus</taxon>
    </lineage>
</organism>
<protein>
    <recommendedName>
        <fullName evidence="4">DUF3592 domain-containing protein</fullName>
    </recommendedName>
</protein>
<comment type="caution">
    <text evidence="2">The sequence shown here is derived from an EMBL/GenBank/DDBJ whole genome shotgun (WGS) entry which is preliminary data.</text>
</comment>
<dbReference type="OrthoDB" id="9992656at2"/>
<evidence type="ECO:0008006" key="4">
    <source>
        <dbReference type="Google" id="ProtNLM"/>
    </source>
</evidence>